<dbReference type="OrthoDB" id="448427at2759"/>
<evidence type="ECO:0000313" key="11">
    <source>
        <dbReference type="EMBL" id="KOO26371.1"/>
    </source>
</evidence>
<evidence type="ECO:0000256" key="1">
    <source>
        <dbReference type="ARBA" id="ARBA00004141"/>
    </source>
</evidence>
<keyword evidence="6" id="KW-1133">Transmembrane helix</keyword>
<comment type="caution">
    <text evidence="11">The sequence shown here is derived from an EMBL/GenBank/DDBJ whole genome shotgun (WGS) entry which is preliminary data.</text>
</comment>
<evidence type="ECO:0000256" key="8">
    <source>
        <dbReference type="PROSITE-ProRule" id="PRU00282"/>
    </source>
</evidence>
<accession>A0A0M0JID4</accession>
<feature type="repeat" description="Solcar" evidence="8">
    <location>
        <begin position="528"/>
        <end position="620"/>
    </location>
</feature>
<evidence type="ECO:0000256" key="5">
    <source>
        <dbReference type="ARBA" id="ARBA00022737"/>
    </source>
</evidence>
<evidence type="ECO:0000256" key="2">
    <source>
        <dbReference type="ARBA" id="ARBA00006375"/>
    </source>
</evidence>
<sequence>MQRVGKREASANADFKVMTPSEDRQAPRTRRVQAYFDRALEASRLARTEGHRTLFEQRALLEKLFKNSDDRATARGLVAATNKVMETLMSTTDALEVEFWNHCSGLTREKLDVVDEGANTYDTLQMVHEAELAALREDLRYADEFHNQEGKRLLARWRESLEREHATHARMLLGAEGHALTVREIEAKMKSQRDEFSRECNTAIERLNEMDSSVRRALASAQATEEANQAQNYKLSEEKAALTVKVREQTLRANRYSQMLEELQELHEAAMVQVQDLQRKIEEDEQMHDSTLAAMEAEMGARMAEMHRMQAWTLASSSAKALEMREPDELARAEVLARRKLDQFGIGAGVAEMLTLPIDAAKVRLQLQCSGASQPIRYTGLFQAMHRIGRDDGAAALWRGFQPALLRQVTYTGMSFVLYEPVRNAIAGDVPREEIPFIKRVLAGGTAGALSIIMMNPTEVIKTQMQAHRGLSTPKVSTVLSNVYSGAGLRGFWSGCQPNVARCFIGNACEIGCYDEAKTRLIAAGVPDGPLGHFGASGIAGTVSAIFSTPVDVVKTRLMAQAGGVPTEGVVQYAGVVDCFMRMPAIEGVASLYKGFVPIATRKVAWSVVYFLTYEQTLKRLRGSYS</sequence>
<feature type="repeat" description="Solcar" evidence="8">
    <location>
        <begin position="435"/>
        <end position="520"/>
    </location>
</feature>
<dbReference type="InterPro" id="IPR023395">
    <property type="entry name" value="MCP_dom_sf"/>
</dbReference>
<dbReference type="GO" id="GO:0016020">
    <property type="term" value="C:membrane"/>
    <property type="evidence" value="ECO:0007669"/>
    <property type="project" value="UniProtKB-SubCell"/>
</dbReference>
<evidence type="ECO:0000256" key="10">
    <source>
        <dbReference type="SAM" id="MobiDB-lite"/>
    </source>
</evidence>
<organism evidence="11 12">
    <name type="scientific">Chrysochromulina tobinii</name>
    <dbReference type="NCBI Taxonomy" id="1460289"/>
    <lineage>
        <taxon>Eukaryota</taxon>
        <taxon>Haptista</taxon>
        <taxon>Haptophyta</taxon>
        <taxon>Prymnesiophyceae</taxon>
        <taxon>Prymnesiales</taxon>
        <taxon>Chrysochromulinaceae</taxon>
        <taxon>Chrysochromulina</taxon>
    </lineage>
</organism>
<evidence type="ECO:0000256" key="3">
    <source>
        <dbReference type="ARBA" id="ARBA00022448"/>
    </source>
</evidence>
<dbReference type="PANTHER" id="PTHR45618">
    <property type="entry name" value="MITOCHONDRIAL DICARBOXYLATE CARRIER-RELATED"/>
    <property type="match status" value="1"/>
</dbReference>
<dbReference type="Pfam" id="PF00153">
    <property type="entry name" value="Mito_carr"/>
    <property type="match status" value="3"/>
</dbReference>
<reference evidence="12" key="1">
    <citation type="journal article" date="2015" name="PLoS Genet.">
        <title>Genome Sequence and Transcriptome Analyses of Chrysochromulina tobin: Metabolic Tools for Enhanced Algal Fitness in the Prominent Order Prymnesiales (Haptophyceae).</title>
        <authorList>
            <person name="Hovde B.T."/>
            <person name="Deodato C.R."/>
            <person name="Hunsperger H.M."/>
            <person name="Ryken S.A."/>
            <person name="Yost W."/>
            <person name="Jha R.K."/>
            <person name="Patterson J."/>
            <person name="Monnat R.J. Jr."/>
            <person name="Barlow S.B."/>
            <person name="Starkenburg S.R."/>
            <person name="Cattolico R.A."/>
        </authorList>
    </citation>
    <scope>NUCLEOTIDE SEQUENCE</scope>
    <source>
        <strain evidence="12">CCMP291</strain>
    </source>
</reference>
<dbReference type="EMBL" id="JWZX01002861">
    <property type="protein sequence ID" value="KOO26371.1"/>
    <property type="molecule type" value="Genomic_DNA"/>
</dbReference>
<evidence type="ECO:0000256" key="6">
    <source>
        <dbReference type="ARBA" id="ARBA00022989"/>
    </source>
</evidence>
<gene>
    <name evidence="11" type="ORF">Ctob_002387</name>
</gene>
<feature type="repeat" description="Solcar" evidence="8">
    <location>
        <begin position="339"/>
        <end position="425"/>
    </location>
</feature>
<keyword evidence="3" id="KW-0813">Transport</keyword>
<evidence type="ECO:0000256" key="7">
    <source>
        <dbReference type="ARBA" id="ARBA00023136"/>
    </source>
</evidence>
<dbReference type="InterPro" id="IPR018108">
    <property type="entry name" value="MCP_transmembrane"/>
</dbReference>
<dbReference type="AlphaFoldDB" id="A0A0M0JID4"/>
<protein>
    <submittedName>
        <fullName evidence="11">Mitochondrial carrier family</fullName>
    </submittedName>
</protein>
<proteinExistence type="inferred from homology"/>
<comment type="subcellular location">
    <subcellularLocation>
        <location evidence="1">Membrane</location>
        <topology evidence="1">Multi-pass membrane protein</topology>
    </subcellularLocation>
</comment>
<keyword evidence="4 8" id="KW-0812">Transmembrane</keyword>
<dbReference type="PRINTS" id="PR00926">
    <property type="entry name" value="MITOCARRIER"/>
</dbReference>
<dbReference type="Gene3D" id="1.50.40.10">
    <property type="entry name" value="Mitochondrial carrier domain"/>
    <property type="match status" value="1"/>
</dbReference>
<keyword evidence="5" id="KW-0677">Repeat</keyword>
<keyword evidence="7 8" id="KW-0472">Membrane</keyword>
<evidence type="ECO:0000256" key="9">
    <source>
        <dbReference type="SAM" id="Coils"/>
    </source>
</evidence>
<evidence type="ECO:0000256" key="4">
    <source>
        <dbReference type="ARBA" id="ARBA00022692"/>
    </source>
</evidence>
<name>A0A0M0JID4_9EUKA</name>
<evidence type="ECO:0000313" key="12">
    <source>
        <dbReference type="Proteomes" id="UP000037460"/>
    </source>
</evidence>
<keyword evidence="9" id="KW-0175">Coiled coil</keyword>
<dbReference type="GO" id="GO:0055085">
    <property type="term" value="P:transmembrane transport"/>
    <property type="evidence" value="ECO:0007669"/>
    <property type="project" value="InterPro"/>
</dbReference>
<dbReference type="PROSITE" id="PS50920">
    <property type="entry name" value="SOLCAR"/>
    <property type="match status" value="3"/>
</dbReference>
<comment type="similarity">
    <text evidence="2">Belongs to the mitochondrial carrier (TC 2.A.29) family.</text>
</comment>
<feature type="region of interest" description="Disordered" evidence="10">
    <location>
        <begin position="1"/>
        <end position="28"/>
    </location>
</feature>
<dbReference type="SUPFAM" id="SSF103506">
    <property type="entry name" value="Mitochondrial carrier"/>
    <property type="match status" value="1"/>
</dbReference>
<dbReference type="Proteomes" id="UP000037460">
    <property type="component" value="Unassembled WGS sequence"/>
</dbReference>
<keyword evidence="12" id="KW-1185">Reference proteome</keyword>
<dbReference type="InterPro" id="IPR050391">
    <property type="entry name" value="Mito_Metabolite_Transporter"/>
</dbReference>
<feature type="coiled-coil region" evidence="9">
    <location>
        <begin position="246"/>
        <end position="294"/>
    </location>
</feature>
<dbReference type="InterPro" id="IPR002067">
    <property type="entry name" value="MCP"/>
</dbReference>